<dbReference type="AlphaFoldDB" id="A0A2K5ARX0"/>
<evidence type="ECO:0000313" key="6">
    <source>
        <dbReference type="EMBL" id="SPC34359.1"/>
    </source>
</evidence>
<dbReference type="InterPro" id="IPR002173">
    <property type="entry name" value="Carboh/pur_kinase_PfkB_CS"/>
</dbReference>
<evidence type="ECO:0000313" key="7">
    <source>
        <dbReference type="Proteomes" id="UP000236248"/>
    </source>
</evidence>
<reference evidence="7" key="1">
    <citation type="submission" date="2018-01" db="EMBL/GenBank/DDBJ databases">
        <authorList>
            <person name="Kerou L M."/>
        </authorList>
    </citation>
    <scope>NUCLEOTIDE SEQUENCE [LARGE SCALE GENOMIC DNA]</scope>
    <source>
        <strain evidence="7">SCU2</strain>
    </source>
</reference>
<evidence type="ECO:0000259" key="5">
    <source>
        <dbReference type="Pfam" id="PF00294"/>
    </source>
</evidence>
<dbReference type="PANTHER" id="PTHR10584">
    <property type="entry name" value="SUGAR KINASE"/>
    <property type="match status" value="1"/>
</dbReference>
<accession>A0A2K5ARX0</accession>
<evidence type="ECO:0000256" key="3">
    <source>
        <dbReference type="ARBA" id="ARBA00022777"/>
    </source>
</evidence>
<dbReference type="EMBL" id="LT981265">
    <property type="protein sequence ID" value="SPC34359.1"/>
    <property type="molecule type" value="Genomic_DNA"/>
</dbReference>
<dbReference type="PANTHER" id="PTHR10584:SF157">
    <property type="entry name" value="SULFOFRUCTOSE KINASE"/>
    <property type="match status" value="1"/>
</dbReference>
<dbReference type="Gene3D" id="3.40.1190.20">
    <property type="match status" value="1"/>
</dbReference>
<dbReference type="RefSeq" id="WP_148695218.1">
    <property type="nucleotide sequence ID" value="NZ_LT981265.1"/>
</dbReference>
<keyword evidence="7" id="KW-1185">Reference proteome</keyword>
<keyword evidence="2 4" id="KW-0808">Transferase</keyword>
<dbReference type="KEGG" id="ncv:NCAV_1192"/>
<dbReference type="InterPro" id="IPR029056">
    <property type="entry name" value="Ribokinase-like"/>
</dbReference>
<dbReference type="GeneID" id="41595198"/>
<gene>
    <name evidence="6" type="ORF">NCAV_1192</name>
</gene>
<dbReference type="SUPFAM" id="SSF53613">
    <property type="entry name" value="Ribokinase-like"/>
    <property type="match status" value="1"/>
</dbReference>
<evidence type="ECO:0000256" key="1">
    <source>
        <dbReference type="ARBA" id="ARBA00010688"/>
    </source>
</evidence>
<dbReference type="GO" id="GO:0005829">
    <property type="term" value="C:cytosol"/>
    <property type="evidence" value="ECO:0007669"/>
    <property type="project" value="TreeGrafter"/>
</dbReference>
<comment type="similarity">
    <text evidence="1 4">Belongs to the carbohydrate kinase PfkB family.</text>
</comment>
<evidence type="ECO:0000256" key="2">
    <source>
        <dbReference type="ARBA" id="ARBA00022679"/>
    </source>
</evidence>
<dbReference type="InterPro" id="IPR011611">
    <property type="entry name" value="PfkB_dom"/>
</dbReference>
<dbReference type="Pfam" id="PF00294">
    <property type="entry name" value="PfkB"/>
    <property type="match status" value="1"/>
</dbReference>
<keyword evidence="3 4" id="KW-0418">Kinase</keyword>
<feature type="domain" description="Carbohydrate kinase PfkB" evidence="5">
    <location>
        <begin position="6"/>
        <end position="297"/>
    </location>
</feature>
<proteinExistence type="inferred from homology"/>
<protein>
    <submittedName>
        <fullName evidence="6">Putative ribokinase</fullName>
    </submittedName>
</protein>
<sequence length="322" mass="35171">MVIELVAGAINWDTTVFVDDFPNAGEEVKARKVISVPGGKGANTAVASARILGKKSVGLIGALGDDRIGEEQVRILEDEGVDTSYIKRFNHPSGQAYILVNGKGENMILTYKAVNDMLKPEMMDENMLKAVDEASAVVVIDPPLEFALSLIEHAREGDGKKRIVWAPALLTRFGLDMLRDGISKVDYLVMNESECLLLSNTDDVMQGFKALAGLSKRMILTRGSKGCLFHWGDKVVQIPSIDLNSIGLYAVSSVGAGDAFLGAFTALLLKGYGELEALFMANLAAAIKVSREETRASPYYDELLRYMRDERVERFLTGIKVM</sequence>
<evidence type="ECO:0000256" key="4">
    <source>
        <dbReference type="RuleBase" id="RU003704"/>
    </source>
</evidence>
<dbReference type="Proteomes" id="UP000236248">
    <property type="component" value="Chromosome NCAV"/>
</dbReference>
<dbReference type="PROSITE" id="PS00584">
    <property type="entry name" value="PFKB_KINASES_2"/>
    <property type="match status" value="1"/>
</dbReference>
<dbReference type="GO" id="GO:0016301">
    <property type="term" value="F:kinase activity"/>
    <property type="evidence" value="ECO:0007669"/>
    <property type="project" value="UniProtKB-KW"/>
</dbReference>
<dbReference type="GO" id="GO:0006796">
    <property type="term" value="P:phosphate-containing compound metabolic process"/>
    <property type="evidence" value="ECO:0007669"/>
    <property type="project" value="UniProtKB-ARBA"/>
</dbReference>
<name>A0A2K5ARX0_9ARCH</name>
<dbReference type="InterPro" id="IPR002139">
    <property type="entry name" value="Ribo/fructo_kinase"/>
</dbReference>
<organism evidence="6 7">
    <name type="scientific">Candidatus Nitrosocaldus cavascurensis</name>
    <dbReference type="NCBI Taxonomy" id="2058097"/>
    <lineage>
        <taxon>Archaea</taxon>
        <taxon>Nitrososphaerota</taxon>
        <taxon>Nitrososphaeria</taxon>
        <taxon>Candidatus Nitrosocaldales</taxon>
        <taxon>Candidatus Nitrosocaldaceae</taxon>
        <taxon>Candidatus Nitrosocaldus</taxon>
    </lineage>
</organism>
<dbReference type="PRINTS" id="PR00990">
    <property type="entry name" value="RIBOKINASE"/>
</dbReference>